<evidence type="ECO:0000313" key="2">
    <source>
        <dbReference type="EMBL" id="QMV72487.1"/>
    </source>
</evidence>
<dbReference type="AlphaFoldDB" id="A0A7G5EER2"/>
<keyword evidence="3" id="KW-1185">Reference proteome</keyword>
<accession>A0A7G5EER2</accession>
<dbReference type="KEGG" id="cpis:HS961_06355"/>
<gene>
    <name evidence="2" type="ORF">HS961_06355</name>
</gene>
<keyword evidence="1" id="KW-0812">Transmembrane</keyword>
<feature type="transmembrane region" description="Helical" evidence="1">
    <location>
        <begin position="46"/>
        <end position="62"/>
    </location>
</feature>
<keyword evidence="1" id="KW-0472">Membrane</keyword>
<evidence type="ECO:0000256" key="1">
    <source>
        <dbReference type="SAM" id="Phobius"/>
    </source>
</evidence>
<protein>
    <recommendedName>
        <fullName evidence="4">DUF3325 domain-containing protein</fullName>
    </recommendedName>
</protein>
<feature type="transmembrane region" description="Helical" evidence="1">
    <location>
        <begin position="12"/>
        <end position="34"/>
    </location>
</feature>
<keyword evidence="1" id="KW-1133">Transmembrane helix</keyword>
<name>A0A7G5EER2_9BURK</name>
<dbReference type="EMBL" id="CP058554">
    <property type="protein sequence ID" value="QMV72487.1"/>
    <property type="molecule type" value="Genomic_DNA"/>
</dbReference>
<evidence type="ECO:0000313" key="3">
    <source>
        <dbReference type="Proteomes" id="UP000515240"/>
    </source>
</evidence>
<organism evidence="2 3">
    <name type="scientific">Comamonas piscis</name>
    <dbReference type="NCBI Taxonomy" id="1562974"/>
    <lineage>
        <taxon>Bacteria</taxon>
        <taxon>Pseudomonadati</taxon>
        <taxon>Pseudomonadota</taxon>
        <taxon>Betaproteobacteria</taxon>
        <taxon>Burkholderiales</taxon>
        <taxon>Comamonadaceae</taxon>
        <taxon>Comamonas</taxon>
    </lineage>
</organism>
<dbReference type="Proteomes" id="UP000515240">
    <property type="component" value="Chromosome"/>
</dbReference>
<proteinExistence type="predicted"/>
<sequence length="93" mass="10486">MLESLNTLVAPYGGMLFLWLTVLAIASLAALRHFQPRMATAQLRRLMRIAGLMALVISWFAMQQGERYLATALLVLLWGILVGISCAREIRRR</sequence>
<evidence type="ECO:0008006" key="4">
    <source>
        <dbReference type="Google" id="ProtNLM"/>
    </source>
</evidence>
<reference evidence="2 3" key="1">
    <citation type="journal article" date="2020" name="G3 (Bethesda)">
        <title>CeMbio - The Caenorhabditis elegans Microbiome Resource.</title>
        <authorList>
            <person name="Dirksen P."/>
            <person name="Assie A."/>
            <person name="Zimmermann J."/>
            <person name="Zhang F."/>
            <person name="Tietje A.M."/>
            <person name="Marsh S.A."/>
            <person name="Felix M.A."/>
            <person name="Shapira M."/>
            <person name="Kaleta C."/>
            <person name="Schulenburg H."/>
            <person name="Samuel B."/>
        </authorList>
    </citation>
    <scope>NUCLEOTIDE SEQUENCE [LARGE SCALE GENOMIC DNA]</scope>
    <source>
        <strain evidence="2 3">BIGb0172</strain>
    </source>
</reference>
<feature type="transmembrane region" description="Helical" evidence="1">
    <location>
        <begin position="68"/>
        <end position="87"/>
    </location>
</feature>
<dbReference type="RefSeq" id="WP_182326906.1">
    <property type="nucleotide sequence ID" value="NZ_CP058554.1"/>
</dbReference>